<protein>
    <recommendedName>
        <fullName evidence="4">DUF2933 domain-containing protein</fullName>
    </recommendedName>
</protein>
<keyword evidence="1" id="KW-0472">Membrane</keyword>
<dbReference type="OrthoDB" id="7850212at2"/>
<dbReference type="Proteomes" id="UP000038011">
    <property type="component" value="Unassembled WGS sequence"/>
</dbReference>
<dbReference type="EMBL" id="JXMU01000011">
    <property type="protein sequence ID" value="KPB01342.1"/>
    <property type="molecule type" value="Genomic_DNA"/>
</dbReference>
<sequence>MNGPSENKLSPYSSTKDAYALNETNNTRAVKHRKAMNKLMIACCVPMIVGGAIVFFSIPEGQSLGTKLAALAPISGCFVMHFIMHKFMNRACCSSVKKEEK</sequence>
<evidence type="ECO:0000313" key="3">
    <source>
        <dbReference type="Proteomes" id="UP000038011"/>
    </source>
</evidence>
<keyword evidence="3" id="KW-1185">Reference proteome</keyword>
<reference evidence="2 3" key="1">
    <citation type="submission" date="2015-01" db="EMBL/GenBank/DDBJ databases">
        <title>Ahrensia donghaiensis sp. nov., a novel dimethylsulphoniopropionate-cleavage bacterium isolated from seawater and emended descriptions of the genus Ahrensia and Ahrensia kielensis.</title>
        <authorList>
            <person name="Liu J."/>
        </authorList>
    </citation>
    <scope>NUCLEOTIDE SEQUENCE [LARGE SCALE GENOMIC DNA]</scope>
    <source>
        <strain evidence="2 3">LZD062</strain>
    </source>
</reference>
<accession>A0A0N0E7Q0</accession>
<keyword evidence="1" id="KW-0812">Transmembrane</keyword>
<evidence type="ECO:0000256" key="1">
    <source>
        <dbReference type="SAM" id="Phobius"/>
    </source>
</evidence>
<gene>
    <name evidence="2" type="ORF">SU32_08795</name>
</gene>
<dbReference type="AlphaFoldDB" id="A0A0N0E7Q0"/>
<dbReference type="STRING" id="1514904.SU32_08795"/>
<dbReference type="RefSeq" id="WP_053998984.1">
    <property type="nucleotide sequence ID" value="NZ_JXMU01000011.1"/>
</dbReference>
<proteinExistence type="predicted"/>
<name>A0A0N0E7Q0_9HYPH</name>
<comment type="caution">
    <text evidence="2">The sequence shown here is derived from an EMBL/GenBank/DDBJ whole genome shotgun (WGS) entry which is preliminary data.</text>
</comment>
<dbReference type="PATRIC" id="fig|1514904.3.peg.578"/>
<feature type="transmembrane region" description="Helical" evidence="1">
    <location>
        <begin position="64"/>
        <end position="84"/>
    </location>
</feature>
<feature type="transmembrane region" description="Helical" evidence="1">
    <location>
        <begin position="39"/>
        <end position="58"/>
    </location>
</feature>
<evidence type="ECO:0008006" key="4">
    <source>
        <dbReference type="Google" id="ProtNLM"/>
    </source>
</evidence>
<keyword evidence="1" id="KW-1133">Transmembrane helix</keyword>
<organism evidence="2 3">
    <name type="scientific">Ahrensia marina</name>
    <dbReference type="NCBI Taxonomy" id="1514904"/>
    <lineage>
        <taxon>Bacteria</taxon>
        <taxon>Pseudomonadati</taxon>
        <taxon>Pseudomonadota</taxon>
        <taxon>Alphaproteobacteria</taxon>
        <taxon>Hyphomicrobiales</taxon>
        <taxon>Ahrensiaceae</taxon>
        <taxon>Ahrensia</taxon>
    </lineage>
</organism>
<evidence type="ECO:0000313" key="2">
    <source>
        <dbReference type="EMBL" id="KPB01342.1"/>
    </source>
</evidence>